<evidence type="ECO:0000313" key="13">
    <source>
        <dbReference type="Proteomes" id="UP000822369"/>
    </source>
</evidence>
<accession>A0A9D2Z368</accession>
<keyword evidence="7 9" id="KW-0675">Receptor</keyword>
<comment type="similarity">
    <text evidence="9">Belongs to the G-protein coupled receptor 1 family.</text>
</comment>
<feature type="transmembrane region" description="Helical" evidence="10">
    <location>
        <begin position="111"/>
        <end position="132"/>
    </location>
</feature>
<dbReference type="PROSITE" id="PS50262">
    <property type="entry name" value="G_PROTEIN_RECEP_F1_2"/>
    <property type="match status" value="1"/>
</dbReference>
<evidence type="ECO:0000256" key="5">
    <source>
        <dbReference type="ARBA" id="ARBA00023040"/>
    </source>
</evidence>
<keyword evidence="4 10" id="KW-1133">Transmembrane helix</keyword>
<dbReference type="AlphaFoldDB" id="A0A9D2Z368"/>
<dbReference type="InterPro" id="IPR000276">
    <property type="entry name" value="GPCR_Rhodpsn"/>
</dbReference>
<evidence type="ECO:0000256" key="4">
    <source>
        <dbReference type="ARBA" id="ARBA00022989"/>
    </source>
</evidence>
<comment type="caution">
    <text evidence="12">The sequence shown here is derived from an EMBL/GenBank/DDBJ whole genome shotgun (WGS) entry which is preliminary data.</text>
</comment>
<protein>
    <submittedName>
        <fullName evidence="12">Trace amine-associated receptor 1-like</fullName>
    </submittedName>
</protein>
<reference evidence="12" key="1">
    <citation type="submission" date="2020-03" db="EMBL/GenBank/DDBJ databases">
        <title>Intra-Species Differences in Population Size shape Life History and Genome Evolution.</title>
        <authorList>
            <person name="Willemsen D."/>
            <person name="Cui R."/>
            <person name="Valenzano D.R."/>
        </authorList>
    </citation>
    <scope>NUCLEOTIDE SEQUENCE</scope>
    <source>
        <strain evidence="12">GRZ</strain>
        <tissue evidence="12">Whole</tissue>
    </source>
</reference>
<dbReference type="SUPFAM" id="SSF81321">
    <property type="entry name" value="Family A G protein-coupled receptor-like"/>
    <property type="match status" value="1"/>
</dbReference>
<sequence length="399" mass="44674">MLYGFLTLLSLVTVCGNLLVIISVFYFKQLHTPTNSLILSLAVADLLVGILVFPFSMAFSLSSCMHHEGLFCKVRGSFDILLSTCSILHLCCISIDRYYAVCQPLTYTFKINRRVVFIMTSFSWGVSALVGVGGTFPKLSSEQCEETCFIDELVANIVGPILSFYLPVVIMLCIYLKIFLVAQKQAQIIQTRMKCGVTASKMERKATKTLATVLGVFLFFWTPFFLCITFLSFIKSSVSVPVIETLNWLTLSNSMLNPFIYAFFYSWFRSAFKMIVSGKFLRAHIGRYQDREVGAGLQRRTSVAHMGRYRDREVSTGLQRPMVGFKNEMRISGAKITIRTRSELTTRRDERLSGPAGFWVGTGSETPPGQPGEDHVQLLKIPTGLACWCLGQVLSSRTG</sequence>
<feature type="domain" description="G-protein coupled receptors family 1 profile" evidence="11">
    <location>
        <begin position="16"/>
        <end position="261"/>
    </location>
</feature>
<dbReference type="EMBL" id="JAAVVJ010000001">
    <property type="protein sequence ID" value="KAF7231426.1"/>
    <property type="molecule type" value="Genomic_DNA"/>
</dbReference>
<dbReference type="Gene3D" id="1.20.1070.10">
    <property type="entry name" value="Rhodopsin 7-helix transmembrane proteins"/>
    <property type="match status" value="1"/>
</dbReference>
<dbReference type="PANTHER" id="PTHR24249:SF415">
    <property type="entry name" value="TRACE AMINE-ASSOCIATED RECEPTOR 1"/>
    <property type="match status" value="1"/>
</dbReference>
<keyword evidence="3 9" id="KW-0812">Transmembrane</keyword>
<dbReference type="PANTHER" id="PTHR24249">
    <property type="entry name" value="HISTAMINE RECEPTOR-RELATED G-PROTEIN COUPLED RECEPTOR"/>
    <property type="match status" value="1"/>
</dbReference>
<organism evidence="12 13">
    <name type="scientific">Nothobranchius furzeri</name>
    <name type="common">Turquoise killifish</name>
    <dbReference type="NCBI Taxonomy" id="105023"/>
    <lineage>
        <taxon>Eukaryota</taxon>
        <taxon>Metazoa</taxon>
        <taxon>Chordata</taxon>
        <taxon>Craniata</taxon>
        <taxon>Vertebrata</taxon>
        <taxon>Euteleostomi</taxon>
        <taxon>Actinopterygii</taxon>
        <taxon>Neopterygii</taxon>
        <taxon>Teleostei</taxon>
        <taxon>Neoteleostei</taxon>
        <taxon>Acanthomorphata</taxon>
        <taxon>Ovalentaria</taxon>
        <taxon>Atherinomorphae</taxon>
        <taxon>Cyprinodontiformes</taxon>
        <taxon>Nothobranchiidae</taxon>
        <taxon>Nothobranchius</taxon>
    </lineage>
</organism>
<feature type="transmembrane region" description="Helical" evidence="10">
    <location>
        <begin position="80"/>
        <end position="99"/>
    </location>
</feature>
<keyword evidence="6 10" id="KW-0472">Membrane</keyword>
<evidence type="ECO:0000259" key="11">
    <source>
        <dbReference type="PROSITE" id="PS50262"/>
    </source>
</evidence>
<keyword evidence="8 9" id="KW-0807">Transducer</keyword>
<evidence type="ECO:0000256" key="8">
    <source>
        <dbReference type="ARBA" id="ARBA00023224"/>
    </source>
</evidence>
<evidence type="ECO:0000313" key="12">
    <source>
        <dbReference type="EMBL" id="KAF7231426.1"/>
    </source>
</evidence>
<dbReference type="Pfam" id="PF00001">
    <property type="entry name" value="7tm_1"/>
    <property type="match status" value="1"/>
</dbReference>
<feature type="transmembrane region" description="Helical" evidence="10">
    <location>
        <begin position="6"/>
        <end position="27"/>
    </location>
</feature>
<keyword evidence="5 9" id="KW-0297">G-protein coupled receptor</keyword>
<evidence type="ECO:0000256" key="7">
    <source>
        <dbReference type="ARBA" id="ARBA00023170"/>
    </source>
</evidence>
<feature type="transmembrane region" description="Helical" evidence="10">
    <location>
        <begin position="246"/>
        <end position="268"/>
    </location>
</feature>
<dbReference type="PRINTS" id="PR00237">
    <property type="entry name" value="GPCRRHODOPSN"/>
</dbReference>
<comment type="subcellular location">
    <subcellularLocation>
        <location evidence="1">Cell membrane</location>
        <topology evidence="1">Multi-pass membrane protein</topology>
    </subcellularLocation>
</comment>
<evidence type="ECO:0000256" key="1">
    <source>
        <dbReference type="ARBA" id="ARBA00004651"/>
    </source>
</evidence>
<dbReference type="PROSITE" id="PS00237">
    <property type="entry name" value="G_PROTEIN_RECEP_F1_1"/>
    <property type="match status" value="1"/>
</dbReference>
<dbReference type="Proteomes" id="UP000822369">
    <property type="component" value="Chromosome 1"/>
</dbReference>
<proteinExistence type="inferred from homology"/>
<keyword evidence="2" id="KW-1003">Cell membrane</keyword>
<evidence type="ECO:0000256" key="2">
    <source>
        <dbReference type="ARBA" id="ARBA00022475"/>
    </source>
</evidence>
<name>A0A9D2Z368_NOTFU</name>
<evidence type="ECO:0000256" key="10">
    <source>
        <dbReference type="SAM" id="Phobius"/>
    </source>
</evidence>
<dbReference type="SMART" id="SM01381">
    <property type="entry name" value="7TM_GPCR_Srsx"/>
    <property type="match status" value="1"/>
</dbReference>
<feature type="transmembrane region" description="Helical" evidence="10">
    <location>
        <begin position="210"/>
        <end position="234"/>
    </location>
</feature>
<dbReference type="CDD" id="cd15314">
    <property type="entry name" value="7tmA_TAAR1"/>
    <property type="match status" value="1"/>
</dbReference>
<dbReference type="GO" id="GO:0005886">
    <property type="term" value="C:plasma membrane"/>
    <property type="evidence" value="ECO:0007669"/>
    <property type="project" value="UniProtKB-SubCell"/>
</dbReference>
<feature type="transmembrane region" description="Helical" evidence="10">
    <location>
        <begin position="39"/>
        <end position="60"/>
    </location>
</feature>
<evidence type="ECO:0000256" key="6">
    <source>
        <dbReference type="ARBA" id="ARBA00023136"/>
    </source>
</evidence>
<gene>
    <name evidence="12" type="ORF">G4P62_004750</name>
</gene>
<evidence type="ECO:0000256" key="3">
    <source>
        <dbReference type="ARBA" id="ARBA00022692"/>
    </source>
</evidence>
<dbReference type="GO" id="GO:0001594">
    <property type="term" value="F:trace-amine receptor activity"/>
    <property type="evidence" value="ECO:0007669"/>
    <property type="project" value="TreeGrafter"/>
</dbReference>
<evidence type="ECO:0000256" key="9">
    <source>
        <dbReference type="RuleBase" id="RU000688"/>
    </source>
</evidence>
<dbReference type="FunFam" id="1.20.1070.10:FF:000279">
    <property type="entry name" value="Trace amine-associated receptor 16f"/>
    <property type="match status" value="1"/>
</dbReference>
<feature type="transmembrane region" description="Helical" evidence="10">
    <location>
        <begin position="162"/>
        <end position="182"/>
    </location>
</feature>
<dbReference type="InterPro" id="IPR050569">
    <property type="entry name" value="TAAR"/>
</dbReference>
<dbReference type="InterPro" id="IPR017452">
    <property type="entry name" value="GPCR_Rhodpsn_7TM"/>
</dbReference>